<dbReference type="OrthoDB" id="185373at2759"/>
<dbReference type="PANTHER" id="PTHR47447:SF17">
    <property type="entry name" value="OS12G0638900 PROTEIN"/>
    <property type="match status" value="1"/>
</dbReference>
<evidence type="ECO:0000313" key="2">
    <source>
        <dbReference type="EMBL" id="KAF2085672.1"/>
    </source>
</evidence>
<protein>
    <submittedName>
        <fullName evidence="2">Uncharacterized protein</fullName>
    </submittedName>
</protein>
<evidence type="ECO:0000256" key="1">
    <source>
        <dbReference type="ARBA" id="ARBA00022737"/>
    </source>
</evidence>
<dbReference type="EMBL" id="ML978729">
    <property type="protein sequence ID" value="KAF2085672.1"/>
    <property type="molecule type" value="Genomic_DNA"/>
</dbReference>
<dbReference type="Gene3D" id="1.25.40.10">
    <property type="entry name" value="Tetratricopeptide repeat domain"/>
    <property type="match status" value="1"/>
</dbReference>
<name>A0A9P4HRP2_9PEZI</name>
<dbReference type="Proteomes" id="UP000799776">
    <property type="component" value="Unassembled WGS sequence"/>
</dbReference>
<proteinExistence type="predicted"/>
<organism evidence="2 3">
    <name type="scientific">Saccharata proteae CBS 121410</name>
    <dbReference type="NCBI Taxonomy" id="1314787"/>
    <lineage>
        <taxon>Eukaryota</taxon>
        <taxon>Fungi</taxon>
        <taxon>Dikarya</taxon>
        <taxon>Ascomycota</taxon>
        <taxon>Pezizomycotina</taxon>
        <taxon>Dothideomycetes</taxon>
        <taxon>Dothideomycetes incertae sedis</taxon>
        <taxon>Botryosphaeriales</taxon>
        <taxon>Saccharataceae</taxon>
        <taxon>Saccharata</taxon>
    </lineage>
</organism>
<dbReference type="InterPro" id="IPR011990">
    <property type="entry name" value="TPR-like_helical_dom_sf"/>
</dbReference>
<accession>A0A9P4HRP2</accession>
<evidence type="ECO:0000313" key="3">
    <source>
        <dbReference type="Proteomes" id="UP000799776"/>
    </source>
</evidence>
<dbReference type="PANTHER" id="PTHR47447">
    <property type="entry name" value="OS03G0856100 PROTEIN"/>
    <property type="match status" value="1"/>
</dbReference>
<sequence>MERLRTLVKDMEETGQTSTTPQSLAELEAAFLQGQREQALALWQKLADDNVPWPYSPKFLDLGIRMHARAGQNIRAHEILQEFIDSGKGWDAGLFWLVFDAHIVSGTKGSLQLAWALYSYMKSTLGTTITPDDFEKFYLGFAEAGNRQMALAVFKDMKEFDFSQLRRTTKQLLLDPDELLEATVSLAKLSKDAQEINETFLVGLTDLPRHQSRKLFEAWTRQLIALGRLDEAAQAVELMFERGLTPTANTLNTLISSWVRLPDANSHKKAEELGLAMVEQRLRIVRQASTNDAQPKQDASIPFFMRRNLPPAVPETFGLLLELYWSQGSNSKVNQTVATMREAQYDRNRRGLHVLMMQGLAHGDLRAVWKEFINFYQAGGYPTEVTWTLLWKACQLKYARMGSRDAQRMNVFPGPNYLMHQMLKWHAKTRRPERVINHIATRDRMSNLIMSLFCQANTSLAYILVPMHILYDRFGLYPTDKMVYLIVDKIARMGLPGRSRKQRRDAVEYDSYQRRTAQTLQALRRITELRRDELEGIPTYEWQMTVRLEGLTELIRRALMRWERAKYTGRGKIRNRLAKDNTSVDICRFVEYYIHTAKGQLGVKDLPTGTRCEQLILQK</sequence>
<dbReference type="AlphaFoldDB" id="A0A9P4HRP2"/>
<comment type="caution">
    <text evidence="2">The sequence shown here is derived from an EMBL/GenBank/DDBJ whole genome shotgun (WGS) entry which is preliminary data.</text>
</comment>
<gene>
    <name evidence="2" type="ORF">K490DRAFT_67554</name>
</gene>
<keyword evidence="1" id="KW-0677">Repeat</keyword>
<keyword evidence="3" id="KW-1185">Reference proteome</keyword>
<reference evidence="2" key="1">
    <citation type="journal article" date="2020" name="Stud. Mycol.">
        <title>101 Dothideomycetes genomes: a test case for predicting lifestyles and emergence of pathogens.</title>
        <authorList>
            <person name="Haridas S."/>
            <person name="Albert R."/>
            <person name="Binder M."/>
            <person name="Bloem J."/>
            <person name="Labutti K."/>
            <person name="Salamov A."/>
            <person name="Andreopoulos B."/>
            <person name="Baker S."/>
            <person name="Barry K."/>
            <person name="Bills G."/>
            <person name="Bluhm B."/>
            <person name="Cannon C."/>
            <person name="Castanera R."/>
            <person name="Culley D."/>
            <person name="Daum C."/>
            <person name="Ezra D."/>
            <person name="Gonzalez J."/>
            <person name="Henrissat B."/>
            <person name="Kuo A."/>
            <person name="Liang C."/>
            <person name="Lipzen A."/>
            <person name="Lutzoni F."/>
            <person name="Magnuson J."/>
            <person name="Mondo S."/>
            <person name="Nolan M."/>
            <person name="Ohm R."/>
            <person name="Pangilinan J."/>
            <person name="Park H.-J."/>
            <person name="Ramirez L."/>
            <person name="Alfaro M."/>
            <person name="Sun H."/>
            <person name="Tritt A."/>
            <person name="Yoshinaga Y."/>
            <person name="Zwiers L.-H."/>
            <person name="Turgeon B."/>
            <person name="Goodwin S."/>
            <person name="Spatafora J."/>
            <person name="Crous P."/>
            <person name="Grigoriev I."/>
        </authorList>
    </citation>
    <scope>NUCLEOTIDE SEQUENCE</scope>
    <source>
        <strain evidence="2">CBS 121410</strain>
    </source>
</reference>